<dbReference type="AlphaFoldDB" id="A0A9W9KI41"/>
<comment type="caution">
    <text evidence="2">The sequence shown here is derived from an EMBL/GenBank/DDBJ whole genome shotgun (WGS) entry which is preliminary data.</text>
</comment>
<name>A0A9W9KI41_9EURO</name>
<gene>
    <name evidence="2" type="ORF">NUU61_003399</name>
</gene>
<dbReference type="GeneID" id="81393149"/>
<evidence type="ECO:0000313" key="2">
    <source>
        <dbReference type="EMBL" id="KAJ5106052.1"/>
    </source>
</evidence>
<dbReference type="RefSeq" id="XP_056515048.1">
    <property type="nucleotide sequence ID" value="XM_056653981.1"/>
</dbReference>
<dbReference type="OrthoDB" id="8954335at2759"/>
<reference evidence="2" key="2">
    <citation type="journal article" date="2023" name="IMA Fungus">
        <title>Comparative genomic study of the Penicillium genus elucidates a diverse pangenome and 15 lateral gene transfer events.</title>
        <authorList>
            <person name="Petersen C."/>
            <person name="Sorensen T."/>
            <person name="Nielsen M.R."/>
            <person name="Sondergaard T.E."/>
            <person name="Sorensen J.L."/>
            <person name="Fitzpatrick D.A."/>
            <person name="Frisvad J.C."/>
            <person name="Nielsen K.L."/>
        </authorList>
    </citation>
    <scope>NUCLEOTIDE SEQUENCE</scope>
    <source>
        <strain evidence="2">IBT 34128</strain>
    </source>
</reference>
<dbReference type="EMBL" id="JAPMSZ010000004">
    <property type="protein sequence ID" value="KAJ5106052.1"/>
    <property type="molecule type" value="Genomic_DNA"/>
</dbReference>
<keyword evidence="1" id="KW-0175">Coiled coil</keyword>
<protein>
    <submittedName>
        <fullName evidence="2">Uncharacterized protein</fullName>
    </submittedName>
</protein>
<evidence type="ECO:0000256" key="1">
    <source>
        <dbReference type="SAM" id="Coils"/>
    </source>
</evidence>
<feature type="coiled-coil region" evidence="1">
    <location>
        <begin position="136"/>
        <end position="243"/>
    </location>
</feature>
<keyword evidence="3" id="KW-1185">Reference proteome</keyword>
<reference evidence="2" key="1">
    <citation type="submission" date="2022-11" db="EMBL/GenBank/DDBJ databases">
        <authorList>
            <person name="Petersen C."/>
        </authorList>
    </citation>
    <scope>NUCLEOTIDE SEQUENCE</scope>
    <source>
        <strain evidence="2">IBT 34128</strain>
    </source>
</reference>
<sequence length="334" mass="37401">MLHPISDNRMSGSSMRNLEMMKTMCGFTTYDNLVIATTMWPETPSYTGAVSLGTRESELLSDERFFGALVTRGATVFRHNEKGHQASPEWMASAQRIVAHLILQAERHPPGALQLQREMIEHKKALGETEAGIAVARDLYKAQQAHKRQLQQLEARYEAEKSQRNVDHAADLHDLRVELEKKLEGVEKDKQTLRSSMQEMYQKEKEALKERTKAFEKKLRADLAAKEQELGDMEDSLKAIRQDMARRSKTPSQDKQVIQIARHEEEACNVREKVSEAQTSHKEFVGQTEHFLGNGIPSGVAAGVIAGGQGFQSSALVYSDGAQAFAGNFLCTVM</sequence>
<organism evidence="2 3">
    <name type="scientific">Penicillium alfredii</name>
    <dbReference type="NCBI Taxonomy" id="1506179"/>
    <lineage>
        <taxon>Eukaryota</taxon>
        <taxon>Fungi</taxon>
        <taxon>Dikarya</taxon>
        <taxon>Ascomycota</taxon>
        <taxon>Pezizomycotina</taxon>
        <taxon>Eurotiomycetes</taxon>
        <taxon>Eurotiomycetidae</taxon>
        <taxon>Eurotiales</taxon>
        <taxon>Aspergillaceae</taxon>
        <taxon>Penicillium</taxon>
    </lineage>
</organism>
<accession>A0A9W9KI41</accession>
<dbReference type="Proteomes" id="UP001141434">
    <property type="component" value="Unassembled WGS sequence"/>
</dbReference>
<evidence type="ECO:0000313" key="3">
    <source>
        <dbReference type="Proteomes" id="UP001141434"/>
    </source>
</evidence>
<proteinExistence type="predicted"/>